<gene>
    <name evidence="2" type="ORF">O9H85_18110</name>
</gene>
<dbReference type="Gene3D" id="3.30.160.660">
    <property type="match status" value="1"/>
</dbReference>
<dbReference type="Proteomes" id="UP001527882">
    <property type="component" value="Unassembled WGS sequence"/>
</dbReference>
<protein>
    <submittedName>
        <fullName evidence="2">TOMM leader peptide-binding protein</fullName>
    </submittedName>
</protein>
<comment type="caution">
    <text evidence="2">The sequence shown here is derived from an EMBL/GenBank/DDBJ whole genome shotgun (WGS) entry which is preliminary data.</text>
</comment>
<dbReference type="InterPro" id="IPR035985">
    <property type="entry name" value="Ubiquitin-activating_enz"/>
</dbReference>
<dbReference type="NCBIfam" id="TIGR03604">
    <property type="entry name" value="TOMM_cyclo_SagD"/>
    <property type="match status" value="1"/>
</dbReference>
<dbReference type="InterPro" id="IPR027624">
    <property type="entry name" value="TOMM_cyclo_SagD"/>
</dbReference>
<dbReference type="Pfam" id="PF02624">
    <property type="entry name" value="YcaO"/>
    <property type="match status" value="1"/>
</dbReference>
<dbReference type="Gene3D" id="3.30.1330.230">
    <property type="match status" value="1"/>
</dbReference>
<evidence type="ECO:0000313" key="2">
    <source>
        <dbReference type="EMBL" id="MCZ8514307.1"/>
    </source>
</evidence>
<dbReference type="RefSeq" id="WP_269882826.1">
    <property type="nucleotide sequence ID" value="NZ_JAQAGZ010000011.1"/>
</dbReference>
<dbReference type="Gene3D" id="3.30.40.250">
    <property type="match status" value="1"/>
</dbReference>
<proteinExistence type="predicted"/>
<dbReference type="PROSITE" id="PS51664">
    <property type="entry name" value="YCAO"/>
    <property type="match status" value="1"/>
</dbReference>
<dbReference type="Gene3D" id="3.40.50.720">
    <property type="entry name" value="NAD(P)-binding Rossmann-like Domain"/>
    <property type="match status" value="1"/>
</dbReference>
<accession>A0ABT4QBP2</accession>
<dbReference type="EMBL" id="JAQAGZ010000011">
    <property type="protein sequence ID" value="MCZ8514307.1"/>
    <property type="molecule type" value="Genomic_DNA"/>
</dbReference>
<dbReference type="PANTHER" id="PTHR37809">
    <property type="entry name" value="RIBOSOMAL PROTEIN S12 METHYLTHIOTRANSFERASE ACCESSORY FACTOR YCAO"/>
    <property type="match status" value="1"/>
</dbReference>
<sequence>MNHVVIIGEGMLADMVGKRLSGFFIVHRSDFSQAIPAAELVLVLQDQENSYFEAEEMLRPLGIPWLCAYASIGEGVVGPLIFPGRDGCSQCAEKRLSLAGGNLEEAEELLEKLVTPDFTPRFTKALSPAGYRYMAYIIAEETAKVLRGEKANTEGHVYLINFRNLNCSIHYVLPDGNCPVCGRLPDDSPEAAEISLMECLKLNNSYRCRSLGDLQEVLLKDYLDSRTGIFNDKWLDLVSAFAGMAVKLPLGFHYEVTSGRSHSYAESGLTAILEGLERYCGFAPLGKRTAVFDSYSRLKVDAMDPFKVGFHAKEQYEQPDFPFIPFDPDRPMEWVWGYSFLQERPVLVPKLLAYYSLGYEGGFVFETSNGCAIGGSLEEAILHGIFEVVERDSFLMTWYARLPVSRLEHNSSGDRELSIMIDRIRAITGYEVYLYNTTVENGIPSIWALAKGGTEHRVNLICAAGAHLDPVRAAKSAIFELAGLIPRIEKRWTERSSEAEAMFNDSFLVQQMDDHALLYCLPQAEERLRFLLDERRSIRTFEEEFPSVPSHVDLAEDLKQVLQTFRSLHLDVIVVEQSSSETLRNGLRCVKVLFPGMLPMTFGHHIRRLTGLDRILEVPMKLGYVNHRLTMEELNPYPHPFP</sequence>
<dbReference type="InterPro" id="IPR003776">
    <property type="entry name" value="YcaO-like_dom"/>
</dbReference>
<keyword evidence="3" id="KW-1185">Reference proteome</keyword>
<name>A0ABT4QBP2_9BACL</name>
<organism evidence="2 3">
    <name type="scientific">Paenibacillus gyeongsangnamensis</name>
    <dbReference type="NCBI Taxonomy" id="3388067"/>
    <lineage>
        <taxon>Bacteria</taxon>
        <taxon>Bacillati</taxon>
        <taxon>Bacillota</taxon>
        <taxon>Bacilli</taxon>
        <taxon>Bacillales</taxon>
        <taxon>Paenibacillaceae</taxon>
        <taxon>Paenibacillus</taxon>
    </lineage>
</organism>
<evidence type="ECO:0000313" key="3">
    <source>
        <dbReference type="Proteomes" id="UP001527882"/>
    </source>
</evidence>
<dbReference type="InterPro" id="IPR022291">
    <property type="entry name" value="Bacteriocin_synth_cyclodeHase"/>
</dbReference>
<feature type="domain" description="YcaO" evidence="1">
    <location>
        <begin position="259"/>
        <end position="642"/>
    </location>
</feature>
<dbReference type="PANTHER" id="PTHR37809:SF1">
    <property type="entry name" value="RIBOSOMAL PROTEIN S12 METHYLTHIOTRANSFERASE ACCESSORY FACTOR YCAO"/>
    <property type="match status" value="1"/>
</dbReference>
<dbReference type="SUPFAM" id="SSF69572">
    <property type="entry name" value="Activating enzymes of the ubiquitin-like proteins"/>
    <property type="match status" value="1"/>
</dbReference>
<evidence type="ECO:0000259" key="1">
    <source>
        <dbReference type="PROSITE" id="PS51664"/>
    </source>
</evidence>
<reference evidence="2 3" key="1">
    <citation type="submission" date="2022-12" db="EMBL/GenBank/DDBJ databases">
        <title>Draft genome sequence of Paenibacillus sp. dW9.</title>
        <authorList>
            <person name="Choi E.-W."/>
            <person name="Kim D.-U."/>
        </authorList>
    </citation>
    <scope>NUCLEOTIDE SEQUENCE [LARGE SCALE GENOMIC DNA]</scope>
    <source>
        <strain evidence="3">dW9</strain>
    </source>
</reference>
<dbReference type="NCBIfam" id="TIGR03882">
    <property type="entry name" value="cyclo_dehyd_2"/>
    <property type="match status" value="1"/>
</dbReference>